<keyword evidence="1" id="KW-0732">Signal</keyword>
<protein>
    <recommendedName>
        <fullName evidence="4">PXPV repeat-containing protein</fullName>
    </recommendedName>
</protein>
<evidence type="ECO:0000313" key="3">
    <source>
        <dbReference type="Proteomes" id="UP001597601"/>
    </source>
</evidence>
<evidence type="ECO:0008006" key="4">
    <source>
        <dbReference type="Google" id="ProtNLM"/>
    </source>
</evidence>
<sequence>MKTIKLSIAAFILAFGFQAAKAQVSIGVSIGAPPPSRVVVVREPVYRDVYYERPVVYERPSYQRVIVAPAPRRAYYSRSYYHRQPVVVYRGHSDRGQHRGRY</sequence>
<accession>A0ABW5XTK1</accession>
<name>A0ABW5XTK1_9SPHI</name>
<keyword evidence="3" id="KW-1185">Reference proteome</keyword>
<dbReference type="Proteomes" id="UP001597601">
    <property type="component" value="Unassembled WGS sequence"/>
</dbReference>
<feature type="signal peptide" evidence="1">
    <location>
        <begin position="1"/>
        <end position="22"/>
    </location>
</feature>
<dbReference type="EMBL" id="JBHUON010000016">
    <property type="protein sequence ID" value="MFD2865727.1"/>
    <property type="molecule type" value="Genomic_DNA"/>
</dbReference>
<feature type="chain" id="PRO_5045301032" description="PXPV repeat-containing protein" evidence="1">
    <location>
        <begin position="23"/>
        <end position="102"/>
    </location>
</feature>
<evidence type="ECO:0000313" key="2">
    <source>
        <dbReference type="EMBL" id="MFD2865727.1"/>
    </source>
</evidence>
<reference evidence="3" key="1">
    <citation type="journal article" date="2019" name="Int. J. Syst. Evol. Microbiol.">
        <title>The Global Catalogue of Microorganisms (GCM) 10K type strain sequencing project: providing services to taxonomists for standard genome sequencing and annotation.</title>
        <authorList>
            <consortium name="The Broad Institute Genomics Platform"/>
            <consortium name="The Broad Institute Genome Sequencing Center for Infectious Disease"/>
            <person name="Wu L."/>
            <person name="Ma J."/>
        </authorList>
    </citation>
    <scope>NUCLEOTIDE SEQUENCE [LARGE SCALE GENOMIC DNA]</scope>
    <source>
        <strain evidence="3">KCTC 52232</strain>
    </source>
</reference>
<dbReference type="RefSeq" id="WP_377128587.1">
    <property type="nucleotide sequence ID" value="NZ_JBHUHN010000001.1"/>
</dbReference>
<proteinExistence type="predicted"/>
<evidence type="ECO:0000256" key="1">
    <source>
        <dbReference type="SAM" id="SignalP"/>
    </source>
</evidence>
<gene>
    <name evidence="2" type="ORF">ACFSYC_13595</name>
</gene>
<comment type="caution">
    <text evidence="2">The sequence shown here is derived from an EMBL/GenBank/DDBJ whole genome shotgun (WGS) entry which is preliminary data.</text>
</comment>
<organism evidence="2 3">
    <name type="scientific">Mucilaginibacter antarcticus</name>
    <dbReference type="NCBI Taxonomy" id="1855725"/>
    <lineage>
        <taxon>Bacteria</taxon>
        <taxon>Pseudomonadati</taxon>
        <taxon>Bacteroidota</taxon>
        <taxon>Sphingobacteriia</taxon>
        <taxon>Sphingobacteriales</taxon>
        <taxon>Sphingobacteriaceae</taxon>
        <taxon>Mucilaginibacter</taxon>
    </lineage>
</organism>